<evidence type="ECO:0000313" key="5">
    <source>
        <dbReference type="EMBL" id="KXO09619.1"/>
    </source>
</evidence>
<dbReference type="SUPFAM" id="SSF109604">
    <property type="entry name" value="HD-domain/PDEase-like"/>
    <property type="match status" value="1"/>
</dbReference>
<dbReference type="SUPFAM" id="SSF55874">
    <property type="entry name" value="ATPase domain of HSP90 chaperone/DNA topoisomerase II/histidine kinase"/>
    <property type="match status" value="1"/>
</dbReference>
<dbReference type="InterPro" id="IPR052340">
    <property type="entry name" value="RNase_Y/CdgJ"/>
</dbReference>
<gene>
    <name evidence="5" type="ORF">J122_2191</name>
</gene>
<name>A0A137SB00_9GAMM</name>
<feature type="domain" description="HDOD" evidence="4">
    <location>
        <begin position="13"/>
        <end position="210"/>
    </location>
</feature>
<dbReference type="PANTHER" id="PTHR33525:SF3">
    <property type="entry name" value="RIBONUCLEASE Y"/>
    <property type="match status" value="1"/>
</dbReference>
<dbReference type="InterPro" id="IPR003594">
    <property type="entry name" value="HATPase_dom"/>
</dbReference>
<organism evidence="5 6">
    <name type="scientific">Marinobacter excellens LAMA 842</name>
    <dbReference type="NCBI Taxonomy" id="1306954"/>
    <lineage>
        <taxon>Bacteria</taxon>
        <taxon>Pseudomonadati</taxon>
        <taxon>Pseudomonadota</taxon>
        <taxon>Gammaproteobacteria</taxon>
        <taxon>Pseudomonadales</taxon>
        <taxon>Marinobacteraceae</taxon>
        <taxon>Marinobacter</taxon>
    </lineage>
</organism>
<dbReference type="Pfam" id="PF02518">
    <property type="entry name" value="HATPase_c"/>
    <property type="match status" value="1"/>
</dbReference>
<accession>A0A137SB00</accession>
<evidence type="ECO:0000256" key="1">
    <source>
        <dbReference type="ARBA" id="ARBA00000085"/>
    </source>
</evidence>
<dbReference type="Gene3D" id="1.10.287.130">
    <property type="match status" value="1"/>
</dbReference>
<sequence length="658" mass="71714">MTNAMDIAADLQLPSLPEVTLRALKACHAGDSYREISQIVATDTALVARLLSLANSALYRSNPPIRSVEQALLRLGTRRFQTLLLTSALRQLLFELGGDEWQQLRDFWRHSLTTALTARALATLTRYPSPEEAFLLGMVHNIGELIAIKTQPQERKQDILNHQNEIAAHFVTVWGLGPLAADAMRYQQSLPTQLRDASHLVKLISLSTRLALSDSAGIAAAGTIFGLQEDLTREICDRINEEVATMAASFGIPLDTAYQSEEGARQLRQTLIHQAIASKTLELRATDSATPCDLIASTVSSLGVLTGLPALCFGPEAEELRLLSGTGTNLPDLRLSPQPGGSVLTDAWNGGTLVSLNEREPSVLDRQLLAILRTPSLLAIPVQQGGQKHAIFALGTDSESMEVTTQLVRLFIHELTQLIESQTTEGPGVDSQIAHDRIRRQVHEVSNPLTIIKQYIFQLRARMHDETVQEDLDIIQEELDRAGYLLLQISTGDAPGTASGTDLNRELESLARILQDSLFNSNDRTLKLKPCREDTQVQGSASAVRQIIINLIRNAVESLGPGNGEISLSTAAPIFQNQRRWVELQITDNGPGIPEAVRRNLYAPVASSKGQGHSGLGLSIVKQLIDDMEGIIACHTGQEGTTFRILLPAAGHNKHGTD</sequence>
<protein>
    <recommendedName>
        <fullName evidence="2">histidine kinase</fullName>
        <ecNumber evidence="2">2.7.13.3</ecNumber>
    </recommendedName>
</protein>
<dbReference type="PANTHER" id="PTHR33525">
    <property type="match status" value="1"/>
</dbReference>
<proteinExistence type="predicted"/>
<dbReference type="InterPro" id="IPR013976">
    <property type="entry name" value="HDOD"/>
</dbReference>
<evidence type="ECO:0000259" key="3">
    <source>
        <dbReference type="PROSITE" id="PS50109"/>
    </source>
</evidence>
<feature type="domain" description="Histidine kinase" evidence="3">
    <location>
        <begin position="440"/>
        <end position="651"/>
    </location>
</feature>
<evidence type="ECO:0000259" key="4">
    <source>
        <dbReference type="PROSITE" id="PS51833"/>
    </source>
</evidence>
<dbReference type="Pfam" id="PF08668">
    <property type="entry name" value="HDOD"/>
    <property type="match status" value="1"/>
</dbReference>
<comment type="catalytic activity">
    <reaction evidence="1">
        <text>ATP + protein L-histidine = ADP + protein N-phospho-L-histidine.</text>
        <dbReference type="EC" id="2.7.13.3"/>
    </reaction>
</comment>
<dbReference type="RefSeq" id="WP_227510168.1">
    <property type="nucleotide sequence ID" value="NZ_LOCO01000010.1"/>
</dbReference>
<dbReference type="Gene3D" id="1.10.3210.10">
    <property type="entry name" value="Hypothetical protein af1432"/>
    <property type="match status" value="1"/>
</dbReference>
<comment type="caution">
    <text evidence="5">The sequence shown here is derived from an EMBL/GenBank/DDBJ whole genome shotgun (WGS) entry which is preliminary data.</text>
</comment>
<dbReference type="InterPro" id="IPR005467">
    <property type="entry name" value="His_kinase_dom"/>
</dbReference>
<dbReference type="GO" id="GO:0004673">
    <property type="term" value="F:protein histidine kinase activity"/>
    <property type="evidence" value="ECO:0007669"/>
    <property type="project" value="UniProtKB-EC"/>
</dbReference>
<dbReference type="PROSITE" id="PS51833">
    <property type="entry name" value="HDOD"/>
    <property type="match status" value="1"/>
</dbReference>
<dbReference type="EMBL" id="LOCO01000010">
    <property type="protein sequence ID" value="KXO09619.1"/>
    <property type="molecule type" value="Genomic_DNA"/>
</dbReference>
<evidence type="ECO:0000313" key="6">
    <source>
        <dbReference type="Proteomes" id="UP000070282"/>
    </source>
</evidence>
<keyword evidence="5" id="KW-0808">Transferase</keyword>
<dbReference type="PRINTS" id="PR00344">
    <property type="entry name" value="BCTRLSENSOR"/>
</dbReference>
<dbReference type="EC" id="2.7.13.3" evidence="2"/>
<dbReference type="PROSITE" id="PS50109">
    <property type="entry name" value="HIS_KIN"/>
    <property type="match status" value="1"/>
</dbReference>
<keyword evidence="6" id="KW-1185">Reference proteome</keyword>
<dbReference type="InterPro" id="IPR036890">
    <property type="entry name" value="HATPase_C_sf"/>
</dbReference>
<dbReference type="Gene3D" id="3.30.565.10">
    <property type="entry name" value="Histidine kinase-like ATPase, C-terminal domain"/>
    <property type="match status" value="1"/>
</dbReference>
<dbReference type="PATRIC" id="fig|1306954.6.peg.471"/>
<dbReference type="Proteomes" id="UP000070282">
    <property type="component" value="Unassembled WGS sequence"/>
</dbReference>
<dbReference type="InterPro" id="IPR004358">
    <property type="entry name" value="Sig_transdc_His_kin-like_C"/>
</dbReference>
<evidence type="ECO:0000256" key="2">
    <source>
        <dbReference type="ARBA" id="ARBA00012438"/>
    </source>
</evidence>
<dbReference type="AlphaFoldDB" id="A0A137SB00"/>
<reference evidence="6" key="1">
    <citation type="submission" date="2015-12" db="EMBL/GenBank/DDBJ databases">
        <authorList>
            <person name="Lima A."/>
            <person name="Farahani Zayas N."/>
            <person name="Castro Da Silva M.A."/>
            <person name="Cabral A."/>
            <person name="Pessatti M.L."/>
        </authorList>
    </citation>
    <scope>NUCLEOTIDE SEQUENCE [LARGE SCALE GENOMIC DNA]</scope>
    <source>
        <strain evidence="6">LAMA 842</strain>
    </source>
</reference>
<dbReference type="SMART" id="SM00387">
    <property type="entry name" value="HATPase_c"/>
    <property type="match status" value="1"/>
</dbReference>